<dbReference type="EMBL" id="BAABKD010000011">
    <property type="protein sequence ID" value="GAA5091803.1"/>
    <property type="molecule type" value="Genomic_DNA"/>
</dbReference>
<organism evidence="2 3">
    <name type="scientific">Paenalcaligenes hermetiae</name>
    <dbReference type="NCBI Taxonomy" id="1157987"/>
    <lineage>
        <taxon>Bacteria</taxon>
        <taxon>Pseudomonadati</taxon>
        <taxon>Pseudomonadota</taxon>
        <taxon>Betaproteobacteria</taxon>
        <taxon>Burkholderiales</taxon>
        <taxon>Alcaligenaceae</taxon>
        <taxon>Paenalcaligenes</taxon>
    </lineage>
</organism>
<keyword evidence="1" id="KW-0732">Signal</keyword>
<protein>
    <recommendedName>
        <fullName evidence="4">Lipoprotein</fullName>
    </recommendedName>
</protein>
<keyword evidence="3" id="KW-1185">Reference proteome</keyword>
<evidence type="ECO:0008006" key="4">
    <source>
        <dbReference type="Google" id="ProtNLM"/>
    </source>
</evidence>
<comment type="caution">
    <text evidence="2">The sequence shown here is derived from an EMBL/GenBank/DDBJ whole genome shotgun (WGS) entry which is preliminary data.</text>
</comment>
<dbReference type="PROSITE" id="PS51257">
    <property type="entry name" value="PROKAR_LIPOPROTEIN"/>
    <property type="match status" value="1"/>
</dbReference>
<gene>
    <name evidence="2" type="ORF">GCM10023337_18120</name>
</gene>
<feature type="signal peptide" evidence="1">
    <location>
        <begin position="1"/>
        <end position="24"/>
    </location>
</feature>
<evidence type="ECO:0000313" key="2">
    <source>
        <dbReference type="EMBL" id="GAA5091803.1"/>
    </source>
</evidence>
<proteinExistence type="predicted"/>
<dbReference type="Proteomes" id="UP001500227">
    <property type="component" value="Unassembled WGS sequence"/>
</dbReference>
<evidence type="ECO:0000256" key="1">
    <source>
        <dbReference type="SAM" id="SignalP"/>
    </source>
</evidence>
<evidence type="ECO:0000313" key="3">
    <source>
        <dbReference type="Proteomes" id="UP001500227"/>
    </source>
</evidence>
<reference evidence="3" key="1">
    <citation type="journal article" date="2019" name="Int. J. Syst. Evol. Microbiol.">
        <title>The Global Catalogue of Microorganisms (GCM) 10K type strain sequencing project: providing services to taxonomists for standard genome sequencing and annotation.</title>
        <authorList>
            <consortium name="The Broad Institute Genomics Platform"/>
            <consortium name="The Broad Institute Genome Sequencing Center for Infectious Disease"/>
            <person name="Wu L."/>
            <person name="Ma J."/>
        </authorList>
    </citation>
    <scope>NUCLEOTIDE SEQUENCE [LARGE SCALE GENOMIC DNA]</scope>
    <source>
        <strain evidence="3">JCM 18423</strain>
    </source>
</reference>
<name>A0ABP9M6F8_9BURK</name>
<dbReference type="RefSeq" id="WP_345371259.1">
    <property type="nucleotide sequence ID" value="NZ_BAABKD010000011.1"/>
</dbReference>
<sequence length="82" mass="8846">MRKGLRMSGLVGLVCLLTACGSPSGPTAPPAAGVTSSAACRWDPQSCMYEGSYEPGEKEFAEQRAKDLNRAAARKLRRASWW</sequence>
<accession>A0ABP9M6F8</accession>
<feature type="chain" id="PRO_5045163823" description="Lipoprotein" evidence="1">
    <location>
        <begin position="25"/>
        <end position="82"/>
    </location>
</feature>